<reference evidence="1" key="1">
    <citation type="submission" date="2021-08" db="EMBL/GenBank/DDBJ databases">
        <title>The first chromosome-level gecko genome reveals the dynamic sex chromosomes of Neotropical dwarf geckos (Sphaerodactylidae: Sphaerodactylus).</title>
        <authorList>
            <person name="Pinto B.J."/>
            <person name="Keating S.E."/>
            <person name="Gamble T."/>
        </authorList>
    </citation>
    <scope>NUCLEOTIDE SEQUENCE</scope>
    <source>
        <strain evidence="1">TG3544</strain>
    </source>
</reference>
<accession>A0ACB8FYJ6</accession>
<proteinExistence type="predicted"/>
<organism evidence="1 2">
    <name type="scientific">Sphaerodactylus townsendi</name>
    <dbReference type="NCBI Taxonomy" id="933632"/>
    <lineage>
        <taxon>Eukaryota</taxon>
        <taxon>Metazoa</taxon>
        <taxon>Chordata</taxon>
        <taxon>Craniata</taxon>
        <taxon>Vertebrata</taxon>
        <taxon>Euteleostomi</taxon>
        <taxon>Lepidosauria</taxon>
        <taxon>Squamata</taxon>
        <taxon>Bifurcata</taxon>
        <taxon>Gekkota</taxon>
        <taxon>Sphaerodactylidae</taxon>
        <taxon>Sphaerodactylus</taxon>
    </lineage>
</organism>
<evidence type="ECO:0000313" key="2">
    <source>
        <dbReference type="Proteomes" id="UP000827872"/>
    </source>
</evidence>
<dbReference type="EMBL" id="CM037626">
    <property type="protein sequence ID" value="KAH8012266.1"/>
    <property type="molecule type" value="Genomic_DNA"/>
</dbReference>
<gene>
    <name evidence="1" type="ORF">K3G42_016002</name>
</gene>
<protein>
    <submittedName>
        <fullName evidence="1">Uncharacterized protein</fullName>
    </submittedName>
</protein>
<comment type="caution">
    <text evidence="1">The sequence shown here is derived from an EMBL/GenBank/DDBJ whole genome shotgun (WGS) entry which is preliminary data.</text>
</comment>
<name>A0ACB8FYJ6_9SAUR</name>
<dbReference type="Proteomes" id="UP000827872">
    <property type="component" value="Linkage Group LG13"/>
</dbReference>
<evidence type="ECO:0000313" key="1">
    <source>
        <dbReference type="EMBL" id="KAH8012266.1"/>
    </source>
</evidence>
<sequence length="331" mass="36388">MAKALMLFLFLTFFRGCDAQFTMTQPPSVSAAIGETVKISCRRSSGRIDDYDNSWYQQKPGSAPKLLIDADDLTASGISDRFSGSLDSSANAAILTISSVQIEDEADYYCLSYDSSLQYTMIQPHGEVRQKPPCSRSTLHRLYLAGTPAEPPVTSQVNESQEKVQVTEGPKEWSSGSLEVDGRRTELQGAGGGEAGCDAQFTMTQPPSVSAAIGETVKISCRRSSESIDDYWNSWYQQKPSSAPKLLIYRNDDRESGISDRFSGSLDSSANAAILTISSVQIDDEADYYCLSYDSSLQYTMIQLHGEVRQKPPCSDLISFVSIVNSYWYTS</sequence>
<keyword evidence="2" id="KW-1185">Reference proteome</keyword>